<evidence type="ECO:0000313" key="2">
    <source>
        <dbReference type="EMBL" id="GLB37352.1"/>
    </source>
</evidence>
<feature type="coiled-coil region" evidence="1">
    <location>
        <begin position="130"/>
        <end position="157"/>
    </location>
</feature>
<name>A0A9P3PL81_LYOSH</name>
<reference evidence="2" key="1">
    <citation type="submission" date="2022-07" db="EMBL/GenBank/DDBJ databases">
        <title>The genome of Lyophyllum shimeji provides insight into the initial evolution of ectomycorrhizal fungal genome.</title>
        <authorList>
            <person name="Kobayashi Y."/>
            <person name="Shibata T."/>
            <person name="Hirakawa H."/>
            <person name="Shigenobu S."/>
            <person name="Nishiyama T."/>
            <person name="Yamada A."/>
            <person name="Hasebe M."/>
            <person name="Kawaguchi M."/>
        </authorList>
    </citation>
    <scope>NUCLEOTIDE SEQUENCE</scope>
    <source>
        <strain evidence="2">AT787</strain>
    </source>
</reference>
<comment type="caution">
    <text evidence="2">The sequence shown here is derived from an EMBL/GenBank/DDBJ whole genome shotgun (WGS) entry which is preliminary data.</text>
</comment>
<accession>A0A9P3PL81</accession>
<dbReference type="EMBL" id="BRPK01000004">
    <property type="protein sequence ID" value="GLB37352.1"/>
    <property type="molecule type" value="Genomic_DNA"/>
</dbReference>
<dbReference type="Proteomes" id="UP001063166">
    <property type="component" value="Unassembled WGS sequence"/>
</dbReference>
<organism evidence="2 3">
    <name type="scientific">Lyophyllum shimeji</name>
    <name type="common">Hon-shimeji</name>
    <name type="synonym">Tricholoma shimeji</name>
    <dbReference type="NCBI Taxonomy" id="47721"/>
    <lineage>
        <taxon>Eukaryota</taxon>
        <taxon>Fungi</taxon>
        <taxon>Dikarya</taxon>
        <taxon>Basidiomycota</taxon>
        <taxon>Agaricomycotina</taxon>
        <taxon>Agaricomycetes</taxon>
        <taxon>Agaricomycetidae</taxon>
        <taxon>Agaricales</taxon>
        <taxon>Tricholomatineae</taxon>
        <taxon>Lyophyllaceae</taxon>
        <taxon>Lyophyllum</taxon>
    </lineage>
</organism>
<protein>
    <submittedName>
        <fullName evidence="2">Uncharacterized protein</fullName>
    </submittedName>
</protein>
<evidence type="ECO:0000256" key="1">
    <source>
        <dbReference type="SAM" id="Coils"/>
    </source>
</evidence>
<dbReference type="OrthoDB" id="3235759at2759"/>
<evidence type="ECO:0000313" key="3">
    <source>
        <dbReference type="Proteomes" id="UP001063166"/>
    </source>
</evidence>
<keyword evidence="3" id="KW-1185">Reference proteome</keyword>
<sequence>MLTTAHTRITPLNTSSTGDLITSLKATSLSLGDIFEKLQSQTTEVATLGQTGIAPEIKRLHRQLKEQDELHREGIAEIHLILKDCLETQLFEHLKQQAQREIEAEIDGLVREQVAECLKTIIPQDLQDEVAAQKSELEELRIQLHNSESRRANASLRANQPNEILHVIYMSNGEVSKHYPKSLQDLFDLDSETSKALMVDYELPDISEAGDRNLNRFIQFCGVSYQMVRTGPNTRRVGLEH</sequence>
<keyword evidence="1" id="KW-0175">Coiled coil</keyword>
<proteinExistence type="predicted"/>
<gene>
    <name evidence="2" type="ORF">LshimejAT787_0404030</name>
</gene>
<dbReference type="AlphaFoldDB" id="A0A9P3PL81"/>